<dbReference type="Proteomes" id="UP001148018">
    <property type="component" value="Unassembled WGS sequence"/>
</dbReference>
<reference evidence="2" key="1">
    <citation type="submission" date="2022-07" db="EMBL/GenBank/DDBJ databases">
        <title>Chromosome-level genome of Muraenolepis orangiensis.</title>
        <authorList>
            <person name="Kim J."/>
        </authorList>
    </citation>
    <scope>NUCLEOTIDE SEQUENCE</scope>
    <source>
        <strain evidence="2">KU_S4_2022</strain>
        <tissue evidence="2">Muscle</tissue>
    </source>
</reference>
<proteinExistence type="predicted"/>
<comment type="caution">
    <text evidence="2">The sequence shown here is derived from an EMBL/GenBank/DDBJ whole genome shotgun (WGS) entry which is preliminary data.</text>
</comment>
<feature type="region of interest" description="Disordered" evidence="1">
    <location>
        <begin position="1"/>
        <end position="26"/>
    </location>
</feature>
<feature type="compositionally biased region" description="Basic and acidic residues" evidence="1">
    <location>
        <begin position="53"/>
        <end position="67"/>
    </location>
</feature>
<gene>
    <name evidence="2" type="ORF">NHX12_033877</name>
</gene>
<keyword evidence="3" id="KW-1185">Reference proteome</keyword>
<evidence type="ECO:0000256" key="1">
    <source>
        <dbReference type="SAM" id="MobiDB-lite"/>
    </source>
</evidence>
<dbReference type="EMBL" id="JANIIK010000048">
    <property type="protein sequence ID" value="KAJ3599923.1"/>
    <property type="molecule type" value="Genomic_DNA"/>
</dbReference>
<feature type="compositionally biased region" description="Basic and acidic residues" evidence="1">
    <location>
        <begin position="1"/>
        <end position="14"/>
    </location>
</feature>
<sequence length="123" mass="13881">MERRLAQTWRRREREEEDGVEVGGDGVDRVEEEEQLRTREIGELLTQEDEMVVEKEKDGTAMEREGDGMVVEGVDDDVVGEGRSTLQRRAKRRGGGRGGGRLGPVAEAMMIREVREDIGLKNL</sequence>
<dbReference type="AlphaFoldDB" id="A0A9Q0IJ27"/>
<accession>A0A9Q0IJ27</accession>
<evidence type="ECO:0000313" key="2">
    <source>
        <dbReference type="EMBL" id="KAJ3599923.1"/>
    </source>
</evidence>
<name>A0A9Q0IJ27_9TELE</name>
<feature type="region of interest" description="Disordered" evidence="1">
    <location>
        <begin position="53"/>
        <end position="103"/>
    </location>
</feature>
<feature type="compositionally biased region" description="Basic residues" evidence="1">
    <location>
        <begin position="86"/>
        <end position="95"/>
    </location>
</feature>
<organism evidence="2 3">
    <name type="scientific">Muraenolepis orangiensis</name>
    <name type="common">Patagonian moray cod</name>
    <dbReference type="NCBI Taxonomy" id="630683"/>
    <lineage>
        <taxon>Eukaryota</taxon>
        <taxon>Metazoa</taxon>
        <taxon>Chordata</taxon>
        <taxon>Craniata</taxon>
        <taxon>Vertebrata</taxon>
        <taxon>Euteleostomi</taxon>
        <taxon>Actinopterygii</taxon>
        <taxon>Neopterygii</taxon>
        <taxon>Teleostei</taxon>
        <taxon>Neoteleostei</taxon>
        <taxon>Acanthomorphata</taxon>
        <taxon>Zeiogadaria</taxon>
        <taxon>Gadariae</taxon>
        <taxon>Gadiformes</taxon>
        <taxon>Muraenolepidoidei</taxon>
        <taxon>Muraenolepididae</taxon>
        <taxon>Muraenolepis</taxon>
    </lineage>
</organism>
<evidence type="ECO:0000313" key="3">
    <source>
        <dbReference type="Proteomes" id="UP001148018"/>
    </source>
</evidence>
<protein>
    <submittedName>
        <fullName evidence="2">Uncharacterized protein</fullName>
    </submittedName>
</protein>